<name>A0A915I6U4_ROMCU</name>
<keyword evidence="2" id="KW-1185">Reference proteome</keyword>
<sequence>MLNPFRFPYPLTAIRRTHVLTLEPIPQCRSVVIHTKKQTTNYVPRAAGLQTNKKKQKHNTLNKGAWPPAPPVTLPRRRY</sequence>
<evidence type="ECO:0000313" key="2">
    <source>
        <dbReference type="Proteomes" id="UP000887565"/>
    </source>
</evidence>
<evidence type="ECO:0000256" key="1">
    <source>
        <dbReference type="SAM" id="MobiDB-lite"/>
    </source>
</evidence>
<organism evidence="2 3">
    <name type="scientific">Romanomermis culicivorax</name>
    <name type="common">Nematode worm</name>
    <dbReference type="NCBI Taxonomy" id="13658"/>
    <lineage>
        <taxon>Eukaryota</taxon>
        <taxon>Metazoa</taxon>
        <taxon>Ecdysozoa</taxon>
        <taxon>Nematoda</taxon>
        <taxon>Enoplea</taxon>
        <taxon>Dorylaimia</taxon>
        <taxon>Mermithida</taxon>
        <taxon>Mermithoidea</taxon>
        <taxon>Mermithidae</taxon>
        <taxon>Romanomermis</taxon>
    </lineage>
</organism>
<protein>
    <submittedName>
        <fullName evidence="3">Uncharacterized protein</fullName>
    </submittedName>
</protein>
<proteinExistence type="predicted"/>
<dbReference type="AlphaFoldDB" id="A0A915I6U4"/>
<accession>A0A915I6U4</accession>
<evidence type="ECO:0000313" key="3">
    <source>
        <dbReference type="WBParaSite" id="nRc.2.0.1.t09486-RA"/>
    </source>
</evidence>
<dbReference type="Proteomes" id="UP000887565">
    <property type="component" value="Unplaced"/>
</dbReference>
<feature type="region of interest" description="Disordered" evidence="1">
    <location>
        <begin position="51"/>
        <end position="79"/>
    </location>
</feature>
<dbReference type="WBParaSite" id="nRc.2.0.1.t09486-RA">
    <property type="protein sequence ID" value="nRc.2.0.1.t09486-RA"/>
    <property type="gene ID" value="nRc.2.0.1.g09486"/>
</dbReference>
<reference evidence="3" key="1">
    <citation type="submission" date="2022-11" db="UniProtKB">
        <authorList>
            <consortium name="WormBaseParasite"/>
        </authorList>
    </citation>
    <scope>IDENTIFICATION</scope>
</reference>